<sequence length="493" mass="52544">MVYMNFVAKRLFDAAMARHAAEWYGISKAEGLALGNKGQVQKIAENLRALQRGLTGDRARVASGYMDEKSALQAYLLYYWPVSFYETAAVLAELAERRTLPNIQTVLDLGSGPGPGSFAASLFGAERAVLVDASQAALDVASKIAEKGRQGGSSMELSALAKDLQDFSVGILSRFSSSSIEPSAGFSAGRALLEPPFDLIIASHSINELWHDEPERIERRRNMLLSLLPALREGGLLLIIEPSAHYTSIPLLALRDSLLEAAGSFTGGNFAVSDEARATLAADPAAAHLFCVGPCPHSDPCPMRAIGDRPCFSEWKWDAPTLVRKLAEMAGLDRTSLKASWVAFQKTGEKLGAVFARNMGADFGGQGIVFARQGADFAEHAANSAAPPPAAARPSGLPPAAGPAISGRIVSEPMLNKAGRIRYIVCTENGQLSTISAPQNDPTAIHAQASTLGFFNLARGDLIEASGLEERGRSHFGIIPASSLRIKMKAPRF</sequence>
<evidence type="ECO:0000256" key="2">
    <source>
        <dbReference type="ARBA" id="ARBA00022946"/>
    </source>
</evidence>
<dbReference type="EMBL" id="FWDM01000019">
    <property type="protein sequence ID" value="SLM12688.1"/>
    <property type="molecule type" value="Genomic_DNA"/>
</dbReference>
<dbReference type="GO" id="GO:0015935">
    <property type="term" value="C:small ribosomal subunit"/>
    <property type="evidence" value="ECO:0007669"/>
    <property type="project" value="TreeGrafter"/>
</dbReference>
<proteinExistence type="predicted"/>
<organism evidence="5">
    <name type="scientific">uncultured spirochete</name>
    <dbReference type="NCBI Taxonomy" id="156406"/>
    <lineage>
        <taxon>Bacteria</taxon>
        <taxon>Pseudomonadati</taxon>
        <taxon>Spirochaetota</taxon>
        <taxon>Spirochaetia</taxon>
        <taxon>Spirochaetales</taxon>
        <taxon>environmental samples</taxon>
    </lineage>
</organism>
<accession>A0A3P3XIG4</accession>
<dbReference type="InterPro" id="IPR029063">
    <property type="entry name" value="SAM-dependent_MTases_sf"/>
</dbReference>
<evidence type="ECO:0000313" key="5">
    <source>
        <dbReference type="EMBL" id="SLM12688.1"/>
    </source>
</evidence>
<dbReference type="PANTHER" id="PTHR13184:SF5">
    <property type="entry name" value="METHYLTRANSFERASE-LIKE PROTEIN 17, MITOCHONDRIAL"/>
    <property type="match status" value="1"/>
</dbReference>
<keyword evidence="4" id="KW-0411">Iron-sulfur</keyword>
<dbReference type="PANTHER" id="PTHR13184">
    <property type="entry name" value="37S RIBOSOMAL PROTEIN S22"/>
    <property type="match status" value="1"/>
</dbReference>
<evidence type="ECO:0000256" key="3">
    <source>
        <dbReference type="ARBA" id="ARBA00023004"/>
    </source>
</evidence>
<keyword evidence="1" id="KW-0479">Metal-binding</keyword>
<gene>
    <name evidence="5" type="ORF">SPIROBIBN47_260012</name>
</gene>
<dbReference type="CDD" id="cd02440">
    <property type="entry name" value="AdoMet_MTases"/>
    <property type="match status" value="1"/>
</dbReference>
<dbReference type="GO" id="GO:0051536">
    <property type="term" value="F:iron-sulfur cluster binding"/>
    <property type="evidence" value="ECO:0007669"/>
    <property type="project" value="UniProtKB-KW"/>
</dbReference>
<dbReference type="InterPro" id="IPR052571">
    <property type="entry name" value="Mt_RNA_Methyltransferase"/>
</dbReference>
<evidence type="ECO:0008006" key="6">
    <source>
        <dbReference type="Google" id="ProtNLM"/>
    </source>
</evidence>
<dbReference type="Gene3D" id="3.40.50.150">
    <property type="entry name" value="Vaccinia Virus protein VP39"/>
    <property type="match status" value="1"/>
</dbReference>
<evidence type="ECO:0000256" key="4">
    <source>
        <dbReference type="ARBA" id="ARBA00023014"/>
    </source>
</evidence>
<dbReference type="GO" id="GO:0003735">
    <property type="term" value="F:structural constituent of ribosome"/>
    <property type="evidence" value="ECO:0007669"/>
    <property type="project" value="TreeGrafter"/>
</dbReference>
<dbReference type="SUPFAM" id="SSF53335">
    <property type="entry name" value="S-adenosyl-L-methionine-dependent methyltransferases"/>
    <property type="match status" value="1"/>
</dbReference>
<evidence type="ECO:0000256" key="1">
    <source>
        <dbReference type="ARBA" id="ARBA00022723"/>
    </source>
</evidence>
<dbReference type="GO" id="GO:0008168">
    <property type="term" value="F:methyltransferase activity"/>
    <property type="evidence" value="ECO:0007669"/>
    <property type="project" value="InterPro"/>
</dbReference>
<dbReference type="InterPro" id="IPR015324">
    <property type="entry name" value="Ribosomal_Rsm22-like"/>
</dbReference>
<name>A0A3P3XIG4_9SPIR</name>
<dbReference type="GO" id="GO:0006412">
    <property type="term" value="P:translation"/>
    <property type="evidence" value="ECO:0007669"/>
    <property type="project" value="InterPro"/>
</dbReference>
<keyword evidence="3" id="KW-0408">Iron</keyword>
<dbReference type="Pfam" id="PF09243">
    <property type="entry name" value="Rsm22"/>
    <property type="match status" value="1"/>
</dbReference>
<keyword evidence="2" id="KW-0809">Transit peptide</keyword>
<dbReference type="AlphaFoldDB" id="A0A3P3XIG4"/>
<dbReference type="GO" id="GO:0046872">
    <property type="term" value="F:metal ion binding"/>
    <property type="evidence" value="ECO:0007669"/>
    <property type="project" value="UniProtKB-KW"/>
</dbReference>
<reference evidence="5" key="1">
    <citation type="submission" date="2017-02" db="EMBL/GenBank/DDBJ databases">
        <authorList>
            <person name="Regsiter A."/>
            <person name="William W."/>
        </authorList>
    </citation>
    <scope>NUCLEOTIDE SEQUENCE</scope>
    <source>
        <strain evidence="5">Bib</strain>
    </source>
</reference>
<protein>
    <recommendedName>
        <fullName evidence="6">Methyltransferase domain-containing protein</fullName>
    </recommendedName>
</protein>